<proteinExistence type="predicted"/>
<evidence type="ECO:0000259" key="1">
    <source>
        <dbReference type="Pfam" id="PF12697"/>
    </source>
</evidence>
<dbReference type="InterPro" id="IPR029058">
    <property type="entry name" value="AB_hydrolase_fold"/>
</dbReference>
<comment type="caution">
    <text evidence="2">The sequence shown here is derived from an EMBL/GenBank/DDBJ whole genome shotgun (WGS) entry which is preliminary data.</text>
</comment>
<dbReference type="EMBL" id="JABELX010000001">
    <property type="protein sequence ID" value="NNH68977.1"/>
    <property type="molecule type" value="Genomic_DNA"/>
</dbReference>
<evidence type="ECO:0000313" key="3">
    <source>
        <dbReference type="Proteomes" id="UP000586827"/>
    </source>
</evidence>
<dbReference type="InterPro" id="IPR050228">
    <property type="entry name" value="Carboxylesterase_BioH"/>
</dbReference>
<name>A0A849BZ94_9NOCA</name>
<dbReference type="Gene3D" id="3.40.50.1820">
    <property type="entry name" value="alpha/beta hydrolase"/>
    <property type="match status" value="1"/>
</dbReference>
<organism evidence="2 3">
    <name type="scientific">Nocardia uniformis</name>
    <dbReference type="NCBI Taxonomy" id="53432"/>
    <lineage>
        <taxon>Bacteria</taxon>
        <taxon>Bacillati</taxon>
        <taxon>Actinomycetota</taxon>
        <taxon>Actinomycetes</taxon>
        <taxon>Mycobacteriales</taxon>
        <taxon>Nocardiaceae</taxon>
        <taxon>Nocardia</taxon>
    </lineage>
</organism>
<dbReference type="Proteomes" id="UP000586827">
    <property type="component" value="Unassembled WGS sequence"/>
</dbReference>
<evidence type="ECO:0000313" key="2">
    <source>
        <dbReference type="EMBL" id="NNH68977.1"/>
    </source>
</evidence>
<dbReference type="AlphaFoldDB" id="A0A849BZ94"/>
<keyword evidence="3" id="KW-1185">Reference proteome</keyword>
<dbReference type="RefSeq" id="WP_067525968.1">
    <property type="nucleotide sequence ID" value="NZ_JABELX010000001.1"/>
</dbReference>
<accession>A0A849BZ94</accession>
<reference evidence="2 3" key="1">
    <citation type="submission" date="2020-05" db="EMBL/GenBank/DDBJ databases">
        <title>MicrobeNet Type strains.</title>
        <authorList>
            <person name="Nicholson A.C."/>
        </authorList>
    </citation>
    <scope>NUCLEOTIDE SEQUENCE [LARGE SCALE GENOMIC DNA]</scope>
    <source>
        <strain evidence="2 3">JCM 3224</strain>
    </source>
</reference>
<dbReference type="GO" id="GO:0016787">
    <property type="term" value="F:hydrolase activity"/>
    <property type="evidence" value="ECO:0007669"/>
    <property type="project" value="UniProtKB-KW"/>
</dbReference>
<dbReference type="InterPro" id="IPR000073">
    <property type="entry name" value="AB_hydrolase_1"/>
</dbReference>
<dbReference type="PANTHER" id="PTHR43194">
    <property type="entry name" value="HYDROLASE ALPHA/BETA FOLD FAMILY"/>
    <property type="match status" value="1"/>
</dbReference>
<protein>
    <submittedName>
        <fullName evidence="2">Alpha/beta hydrolase</fullName>
    </submittedName>
</protein>
<dbReference type="PANTHER" id="PTHR43194:SF2">
    <property type="entry name" value="PEROXISOMAL MEMBRANE PROTEIN LPX1"/>
    <property type="match status" value="1"/>
</dbReference>
<dbReference type="SUPFAM" id="SSF53474">
    <property type="entry name" value="alpha/beta-Hydrolases"/>
    <property type="match status" value="1"/>
</dbReference>
<feature type="domain" description="AB hydrolase-1" evidence="1">
    <location>
        <begin position="22"/>
        <end position="263"/>
    </location>
</feature>
<dbReference type="Pfam" id="PF12697">
    <property type="entry name" value="Abhydrolase_6"/>
    <property type="match status" value="1"/>
</dbReference>
<gene>
    <name evidence="2" type="ORF">HLB23_03655</name>
</gene>
<sequence>MPTATVNGVALYYEIVGTGDRVVLTHGSWTDATGWAPVVADLAERYEVVTWDRRGHSRSRAGDSPGSRTEDAADLAALIEYLGGPVHVVGNSYGAIVTLTLVAARPDLIVTAAVHEPPLFALLEDADDPAITRALAAVHRNVSTVARLIETGDHRGAAEHFIENVALGPGGWERLPAAFRAVLEANAPTYLDEVRDPTALSIDAAALAATTVPLLLTHGTESPALFPAVIAELSLLVPTAQTDTYTGAGHLPHTTHPHEWVARLTAFHDQAGPGERPAE</sequence>
<keyword evidence="2" id="KW-0378">Hydrolase</keyword>